<feature type="domain" description="HTH tetR-type" evidence="3">
    <location>
        <begin position="1"/>
        <end position="59"/>
    </location>
</feature>
<protein>
    <recommendedName>
        <fullName evidence="3">HTH tetR-type domain-containing protein</fullName>
    </recommendedName>
</protein>
<accession>A0A4D7JRY5</accession>
<evidence type="ECO:0000256" key="2">
    <source>
        <dbReference type="PROSITE-ProRule" id="PRU00335"/>
    </source>
</evidence>
<sequence length="204" mass="23967">MKNRILNKAIELFTIYGFRAISMGRIARELGCSTKTLYQHYPNKTLIIKNMVEQGILIDQQFINEIDKQDILSIEKLLKFKGFIYSRHLQNLYPGMTDDLKKYEPDIYTLIEIFFQETLSIWFIKTLEKGKNEGFFRENINSDILSKYLIELSMKSLSSQIFPAYELRASKAYAELTENFLYGISSIKGVKYLDENFSKYINIK</sequence>
<dbReference type="RefSeq" id="WP_137091071.1">
    <property type="nucleotide sequence ID" value="NZ_CP028923.1"/>
</dbReference>
<evidence type="ECO:0000313" key="5">
    <source>
        <dbReference type="Proteomes" id="UP000298616"/>
    </source>
</evidence>
<dbReference type="KEGG" id="fpf:DCC35_12320"/>
<dbReference type="EMBL" id="CP028923">
    <property type="protein sequence ID" value="QCK15472.1"/>
    <property type="molecule type" value="Genomic_DNA"/>
</dbReference>
<organism evidence="4 5">
    <name type="scientific">Mangrovivirga cuniculi</name>
    <dbReference type="NCBI Taxonomy" id="2715131"/>
    <lineage>
        <taxon>Bacteria</taxon>
        <taxon>Pseudomonadati</taxon>
        <taxon>Bacteroidota</taxon>
        <taxon>Cytophagia</taxon>
        <taxon>Cytophagales</taxon>
        <taxon>Mangrovivirgaceae</taxon>
        <taxon>Mangrovivirga</taxon>
    </lineage>
</organism>
<keyword evidence="5" id="KW-1185">Reference proteome</keyword>
<proteinExistence type="predicted"/>
<dbReference type="InterPro" id="IPR001647">
    <property type="entry name" value="HTH_TetR"/>
</dbReference>
<dbReference type="Gene3D" id="1.10.357.10">
    <property type="entry name" value="Tetracycline Repressor, domain 2"/>
    <property type="match status" value="1"/>
</dbReference>
<dbReference type="AlphaFoldDB" id="A0A4D7JRY5"/>
<dbReference type="PRINTS" id="PR00455">
    <property type="entry name" value="HTHTETR"/>
</dbReference>
<dbReference type="Proteomes" id="UP000298616">
    <property type="component" value="Chromosome"/>
</dbReference>
<dbReference type="PROSITE" id="PS50977">
    <property type="entry name" value="HTH_TETR_2"/>
    <property type="match status" value="1"/>
</dbReference>
<dbReference type="InterPro" id="IPR009057">
    <property type="entry name" value="Homeodomain-like_sf"/>
</dbReference>
<dbReference type="GO" id="GO:0003677">
    <property type="term" value="F:DNA binding"/>
    <property type="evidence" value="ECO:0007669"/>
    <property type="project" value="UniProtKB-UniRule"/>
</dbReference>
<dbReference type="SUPFAM" id="SSF46689">
    <property type="entry name" value="Homeodomain-like"/>
    <property type="match status" value="1"/>
</dbReference>
<dbReference type="OrthoDB" id="881297at2"/>
<evidence type="ECO:0000259" key="3">
    <source>
        <dbReference type="PROSITE" id="PS50977"/>
    </source>
</evidence>
<evidence type="ECO:0000313" key="4">
    <source>
        <dbReference type="EMBL" id="QCK15472.1"/>
    </source>
</evidence>
<name>A0A4D7JRY5_9BACT</name>
<evidence type="ECO:0000256" key="1">
    <source>
        <dbReference type="ARBA" id="ARBA00023125"/>
    </source>
</evidence>
<reference evidence="4 5" key="1">
    <citation type="submission" date="2018-04" db="EMBL/GenBank/DDBJ databases">
        <title>Complete genome uncultured novel isolate.</title>
        <authorList>
            <person name="Merlino G."/>
        </authorList>
    </citation>
    <scope>NUCLEOTIDE SEQUENCE [LARGE SCALE GENOMIC DNA]</scope>
    <source>
        <strain evidence="5">R1DC9</strain>
    </source>
</reference>
<dbReference type="Pfam" id="PF00440">
    <property type="entry name" value="TetR_N"/>
    <property type="match status" value="1"/>
</dbReference>
<feature type="DNA-binding region" description="H-T-H motif" evidence="2">
    <location>
        <begin position="22"/>
        <end position="41"/>
    </location>
</feature>
<gene>
    <name evidence="4" type="ORF">DCC35_12320</name>
</gene>
<keyword evidence="1 2" id="KW-0238">DNA-binding</keyword>